<dbReference type="InterPro" id="IPR001441">
    <property type="entry name" value="UPP_synth-like"/>
</dbReference>
<comment type="caution">
    <text evidence="4">The sequence shown here is derived from an EMBL/GenBank/DDBJ whole genome shotgun (WGS) entry which is preliminary data.</text>
</comment>
<evidence type="ECO:0000256" key="2">
    <source>
        <dbReference type="ARBA" id="ARBA00022679"/>
    </source>
</evidence>
<dbReference type="EC" id="2.5.1.-" evidence="3"/>
<organism evidence="4 5">
    <name type="scientific">Stephanodiscus triporus</name>
    <dbReference type="NCBI Taxonomy" id="2934178"/>
    <lineage>
        <taxon>Eukaryota</taxon>
        <taxon>Sar</taxon>
        <taxon>Stramenopiles</taxon>
        <taxon>Ochrophyta</taxon>
        <taxon>Bacillariophyta</taxon>
        <taxon>Coscinodiscophyceae</taxon>
        <taxon>Thalassiosirophycidae</taxon>
        <taxon>Stephanodiscales</taxon>
        <taxon>Stephanodiscaceae</taxon>
        <taxon>Stephanodiscus</taxon>
    </lineage>
</organism>
<dbReference type="Pfam" id="PF01255">
    <property type="entry name" value="Prenyltransf"/>
    <property type="match status" value="1"/>
</dbReference>
<proteinExistence type="inferred from homology"/>
<protein>
    <recommendedName>
        <fullName evidence="3">Alkyl transferase</fullName>
        <ecNumber evidence="3">2.5.1.-</ecNumber>
    </recommendedName>
</protein>
<dbReference type="Proteomes" id="UP001530315">
    <property type="component" value="Unassembled WGS sequence"/>
</dbReference>
<dbReference type="PANTHER" id="PTHR10291">
    <property type="entry name" value="DEHYDRODOLICHYL DIPHOSPHATE SYNTHASE FAMILY MEMBER"/>
    <property type="match status" value="1"/>
</dbReference>
<dbReference type="EMBL" id="JALLAZ020001478">
    <property type="protein sequence ID" value="KAL3774273.1"/>
    <property type="molecule type" value="Genomic_DNA"/>
</dbReference>
<comment type="similarity">
    <text evidence="1 3">Belongs to the UPP synthase family.</text>
</comment>
<dbReference type="AlphaFoldDB" id="A0ABD3NE66"/>
<dbReference type="HAMAP" id="MF_01139">
    <property type="entry name" value="ISPT"/>
    <property type="match status" value="1"/>
</dbReference>
<sequence length="223" mass="25821">MDGNRRYGESKYGSATRGHWDGSRTLMEFSKWCIAEGVQVLTVYAFSTENWDRDPSEVSALMSIFCKYCDELRVEAVRRGIRIRVLTTEDGRIPDDVRAGIDRMVLETDRCDRFVMNICLSYGGRGEIVNACRGIAGDVRLGILDVDAVDEDEVRKRMLTVHCCDPDIVIRTSGEERLSNFLLWQVAYSEFFFLKKHWPELRKDDLLEVIRTFARGRKRRYGK</sequence>
<evidence type="ECO:0000313" key="5">
    <source>
        <dbReference type="Proteomes" id="UP001530315"/>
    </source>
</evidence>
<dbReference type="PROSITE" id="PS01066">
    <property type="entry name" value="UPP_SYNTHASE"/>
    <property type="match status" value="1"/>
</dbReference>
<dbReference type="InterPro" id="IPR018520">
    <property type="entry name" value="UPP_synth-like_CS"/>
</dbReference>
<dbReference type="PANTHER" id="PTHR10291:SF43">
    <property type="entry name" value="DEHYDRODOLICHYL DIPHOSPHATE SYNTHASE COMPLEX SUBUNIT DHDDS"/>
    <property type="match status" value="1"/>
</dbReference>
<keyword evidence="5" id="KW-1185">Reference proteome</keyword>
<gene>
    <name evidence="4" type="ORF">ACHAW5_005944</name>
</gene>
<dbReference type="NCBIfam" id="TIGR00055">
    <property type="entry name" value="uppS"/>
    <property type="match status" value="1"/>
</dbReference>
<reference evidence="4 5" key="1">
    <citation type="submission" date="2024-10" db="EMBL/GenBank/DDBJ databases">
        <title>Updated reference genomes for cyclostephanoid diatoms.</title>
        <authorList>
            <person name="Roberts W.R."/>
            <person name="Alverson A.J."/>
        </authorList>
    </citation>
    <scope>NUCLEOTIDE SEQUENCE [LARGE SCALE GENOMIC DNA]</scope>
    <source>
        <strain evidence="4 5">AJA276-08</strain>
    </source>
</reference>
<name>A0ABD3NE66_9STRA</name>
<evidence type="ECO:0000313" key="4">
    <source>
        <dbReference type="EMBL" id="KAL3774273.1"/>
    </source>
</evidence>
<evidence type="ECO:0000256" key="1">
    <source>
        <dbReference type="ARBA" id="ARBA00005432"/>
    </source>
</evidence>
<dbReference type="CDD" id="cd00475">
    <property type="entry name" value="Cis_IPPS"/>
    <property type="match status" value="1"/>
</dbReference>
<dbReference type="InterPro" id="IPR036424">
    <property type="entry name" value="UPP_synth-like_sf"/>
</dbReference>
<dbReference type="GO" id="GO:0016740">
    <property type="term" value="F:transferase activity"/>
    <property type="evidence" value="ECO:0007669"/>
    <property type="project" value="UniProtKB-KW"/>
</dbReference>
<keyword evidence="2 3" id="KW-0808">Transferase</keyword>
<dbReference type="Gene3D" id="3.40.1180.10">
    <property type="entry name" value="Decaprenyl diphosphate synthase-like"/>
    <property type="match status" value="1"/>
</dbReference>
<dbReference type="SUPFAM" id="SSF64005">
    <property type="entry name" value="Undecaprenyl diphosphate synthase"/>
    <property type="match status" value="1"/>
</dbReference>
<accession>A0ABD3NE66</accession>
<evidence type="ECO:0000256" key="3">
    <source>
        <dbReference type="RuleBase" id="RU363018"/>
    </source>
</evidence>